<keyword evidence="1" id="KW-0812">Transmembrane</keyword>
<accession>A0ABU5GQA2</accession>
<gene>
    <name evidence="2" type="ORF">TOI97_05590</name>
</gene>
<organism evidence="2 3">
    <name type="scientific">Denitrificimonas halotolerans</name>
    <dbReference type="NCBI Taxonomy" id="3098930"/>
    <lineage>
        <taxon>Bacteria</taxon>
        <taxon>Pseudomonadati</taxon>
        <taxon>Pseudomonadota</taxon>
        <taxon>Gammaproteobacteria</taxon>
        <taxon>Pseudomonadales</taxon>
        <taxon>Pseudomonadaceae</taxon>
        <taxon>Denitrificimonas</taxon>
    </lineage>
</organism>
<evidence type="ECO:0000313" key="2">
    <source>
        <dbReference type="EMBL" id="MDY7219044.1"/>
    </source>
</evidence>
<proteinExistence type="predicted"/>
<dbReference type="Proteomes" id="UP001294570">
    <property type="component" value="Unassembled WGS sequence"/>
</dbReference>
<evidence type="ECO:0000256" key="1">
    <source>
        <dbReference type="SAM" id="Phobius"/>
    </source>
</evidence>
<sequence length="58" mass="6250">MLCLEAWYAFAKASFGSVYLVITGLGADAVIVGILTCLLASRVKEALEGMIEVETRQQ</sequence>
<keyword evidence="1" id="KW-0472">Membrane</keyword>
<protein>
    <submittedName>
        <fullName evidence="2">Uncharacterized protein</fullName>
    </submittedName>
</protein>
<keyword evidence="3" id="KW-1185">Reference proteome</keyword>
<feature type="transmembrane region" description="Helical" evidence="1">
    <location>
        <begin position="18"/>
        <end position="40"/>
    </location>
</feature>
<comment type="caution">
    <text evidence="2">The sequence shown here is derived from an EMBL/GenBank/DDBJ whole genome shotgun (WGS) entry which is preliminary data.</text>
</comment>
<keyword evidence="1" id="KW-1133">Transmembrane helix</keyword>
<dbReference type="EMBL" id="JAXIVU010000005">
    <property type="protein sequence ID" value="MDY7219044.1"/>
    <property type="molecule type" value="Genomic_DNA"/>
</dbReference>
<reference evidence="2 3" key="1">
    <citation type="submission" date="2023-12" db="EMBL/GenBank/DDBJ databases">
        <title>Denitrificimonas halotolerans sp. nov.,a novel species isolated from landfill leachate.</title>
        <authorList>
            <person name="Wang S."/>
        </authorList>
    </citation>
    <scope>NUCLEOTIDE SEQUENCE [LARGE SCALE GENOMIC DNA]</scope>
    <source>
        <strain evidence="2 3">JX-1</strain>
    </source>
</reference>
<name>A0ABU5GQA2_9GAMM</name>
<dbReference type="RefSeq" id="WP_321553140.1">
    <property type="nucleotide sequence ID" value="NZ_JAXIVU010000005.1"/>
</dbReference>
<evidence type="ECO:0000313" key="3">
    <source>
        <dbReference type="Proteomes" id="UP001294570"/>
    </source>
</evidence>